<dbReference type="SUPFAM" id="SSF57667">
    <property type="entry name" value="beta-beta-alpha zinc fingers"/>
    <property type="match status" value="1"/>
</dbReference>
<evidence type="ECO:0000256" key="1">
    <source>
        <dbReference type="ARBA" id="ARBA00004123"/>
    </source>
</evidence>
<evidence type="ECO:0000256" key="11">
    <source>
        <dbReference type="ARBA" id="ARBA00023242"/>
    </source>
</evidence>
<name>A0A3P8WEY2_CYNSE</name>
<dbReference type="Pfam" id="PF25580">
    <property type="entry name" value="TPR_Rlf"/>
    <property type="match status" value="1"/>
</dbReference>
<reference evidence="14" key="2">
    <citation type="submission" date="2025-08" db="UniProtKB">
        <authorList>
            <consortium name="Ensembl"/>
        </authorList>
    </citation>
    <scope>IDENTIFICATION</scope>
</reference>
<keyword evidence="3" id="KW-0597">Phosphoprotein</keyword>
<evidence type="ECO:0000256" key="5">
    <source>
        <dbReference type="ARBA" id="ARBA00022737"/>
    </source>
</evidence>
<dbReference type="PANTHER" id="PTHR15507">
    <property type="entry name" value="ZINC FINGER PROTEIN RLF"/>
    <property type="match status" value="1"/>
</dbReference>
<dbReference type="Gene3D" id="3.30.160.60">
    <property type="entry name" value="Classic Zinc Finger"/>
    <property type="match status" value="1"/>
</dbReference>
<keyword evidence="6 12" id="KW-0863">Zinc-finger</keyword>
<keyword evidence="5" id="KW-0677">Repeat</keyword>
<evidence type="ECO:0000256" key="6">
    <source>
        <dbReference type="ARBA" id="ARBA00022771"/>
    </source>
</evidence>
<keyword evidence="7" id="KW-0862">Zinc</keyword>
<keyword evidence="11" id="KW-0539">Nucleus</keyword>
<dbReference type="GO" id="GO:0003677">
    <property type="term" value="F:DNA binding"/>
    <property type="evidence" value="ECO:0007669"/>
    <property type="project" value="UniProtKB-KW"/>
</dbReference>
<dbReference type="InterPro" id="IPR036236">
    <property type="entry name" value="Znf_C2H2_sf"/>
</dbReference>
<dbReference type="GO" id="GO:0000981">
    <property type="term" value="F:DNA-binding transcription factor activity, RNA polymerase II-specific"/>
    <property type="evidence" value="ECO:0007669"/>
    <property type="project" value="TreeGrafter"/>
</dbReference>
<protein>
    <recommendedName>
        <fullName evidence="13">C2H2-type domain-containing protein</fullName>
    </recommendedName>
</protein>
<keyword evidence="9" id="KW-0238">DNA-binding</keyword>
<dbReference type="Ensembl" id="ENSCSET00000025319.1">
    <property type="protein sequence ID" value="ENSCSEP00000024987.1"/>
    <property type="gene ID" value="ENSCSEG00000015949.1"/>
</dbReference>
<dbReference type="GO" id="GO:0005634">
    <property type="term" value="C:nucleus"/>
    <property type="evidence" value="ECO:0007669"/>
    <property type="project" value="UniProtKB-SubCell"/>
</dbReference>
<keyword evidence="15" id="KW-1185">Reference proteome</keyword>
<evidence type="ECO:0000256" key="7">
    <source>
        <dbReference type="ARBA" id="ARBA00022833"/>
    </source>
</evidence>
<dbReference type="GeneTree" id="ENSGT00950000183034"/>
<keyword evidence="8" id="KW-0805">Transcription regulation</keyword>
<dbReference type="InterPro" id="IPR013087">
    <property type="entry name" value="Znf_C2H2_type"/>
</dbReference>
<dbReference type="PROSITE" id="PS50157">
    <property type="entry name" value="ZINC_FINGER_C2H2_2"/>
    <property type="match status" value="3"/>
</dbReference>
<feature type="domain" description="C2H2-type" evidence="13">
    <location>
        <begin position="203"/>
        <end position="227"/>
    </location>
</feature>
<dbReference type="AlphaFoldDB" id="A0A3P8WEY2"/>
<organism evidence="14 15">
    <name type="scientific">Cynoglossus semilaevis</name>
    <name type="common">Tongue sole</name>
    <dbReference type="NCBI Taxonomy" id="244447"/>
    <lineage>
        <taxon>Eukaryota</taxon>
        <taxon>Metazoa</taxon>
        <taxon>Chordata</taxon>
        <taxon>Craniata</taxon>
        <taxon>Vertebrata</taxon>
        <taxon>Euteleostomi</taxon>
        <taxon>Actinopterygii</taxon>
        <taxon>Neopterygii</taxon>
        <taxon>Teleostei</taxon>
        <taxon>Neoteleostei</taxon>
        <taxon>Acanthomorphata</taxon>
        <taxon>Carangaria</taxon>
        <taxon>Pleuronectiformes</taxon>
        <taxon>Pleuronectoidei</taxon>
        <taxon>Cynoglossidae</taxon>
        <taxon>Cynoglossinae</taxon>
        <taxon>Cynoglossus</taxon>
    </lineage>
</organism>
<evidence type="ECO:0000256" key="3">
    <source>
        <dbReference type="ARBA" id="ARBA00022553"/>
    </source>
</evidence>
<dbReference type="GO" id="GO:0008270">
    <property type="term" value="F:zinc ion binding"/>
    <property type="evidence" value="ECO:0007669"/>
    <property type="project" value="UniProtKB-KW"/>
</dbReference>
<proteinExistence type="inferred from homology"/>
<evidence type="ECO:0000256" key="4">
    <source>
        <dbReference type="ARBA" id="ARBA00022723"/>
    </source>
</evidence>
<dbReference type="InterPro" id="IPR057986">
    <property type="entry name" value="TPR_Rlf/292/654"/>
</dbReference>
<keyword evidence="4" id="KW-0479">Metal-binding</keyword>
<feature type="domain" description="C2H2-type" evidence="13">
    <location>
        <begin position="141"/>
        <end position="170"/>
    </location>
</feature>
<comment type="subcellular location">
    <subcellularLocation>
        <location evidence="1">Nucleus</location>
    </subcellularLocation>
</comment>
<dbReference type="PANTHER" id="PTHR15507:SF14">
    <property type="entry name" value="ZINC FINGER PROTEIN 292"/>
    <property type="match status" value="1"/>
</dbReference>
<reference evidence="14" key="3">
    <citation type="submission" date="2025-09" db="UniProtKB">
        <authorList>
            <consortium name="Ensembl"/>
        </authorList>
    </citation>
    <scope>IDENTIFICATION</scope>
</reference>
<dbReference type="Proteomes" id="UP000265120">
    <property type="component" value="Chromosome 7"/>
</dbReference>
<evidence type="ECO:0000256" key="10">
    <source>
        <dbReference type="ARBA" id="ARBA00023163"/>
    </source>
</evidence>
<keyword evidence="10" id="KW-0804">Transcription</keyword>
<evidence type="ECO:0000256" key="8">
    <source>
        <dbReference type="ARBA" id="ARBA00023015"/>
    </source>
</evidence>
<evidence type="ECO:0000256" key="2">
    <source>
        <dbReference type="ARBA" id="ARBA00006991"/>
    </source>
</evidence>
<dbReference type="InterPro" id="IPR052251">
    <property type="entry name" value="GH-ZnFinger_Regulators"/>
</dbReference>
<evidence type="ECO:0000313" key="14">
    <source>
        <dbReference type="Ensembl" id="ENSCSEP00000024987.1"/>
    </source>
</evidence>
<dbReference type="InParanoid" id="A0A3P8WEY2"/>
<dbReference type="PROSITE" id="PS00028">
    <property type="entry name" value="ZINC_FINGER_C2H2_1"/>
    <property type="match status" value="3"/>
</dbReference>
<reference evidence="14 15" key="1">
    <citation type="journal article" date="2014" name="Nat. Genet.">
        <title>Whole-genome sequence of a flatfish provides insights into ZW sex chromosome evolution and adaptation to a benthic lifestyle.</title>
        <authorList>
            <person name="Chen S."/>
            <person name="Zhang G."/>
            <person name="Shao C."/>
            <person name="Huang Q."/>
            <person name="Liu G."/>
            <person name="Zhang P."/>
            <person name="Song W."/>
            <person name="An N."/>
            <person name="Chalopin D."/>
            <person name="Volff J.N."/>
            <person name="Hong Y."/>
            <person name="Li Q."/>
            <person name="Sha Z."/>
            <person name="Zhou H."/>
            <person name="Xie M."/>
            <person name="Yu Q."/>
            <person name="Liu Y."/>
            <person name="Xiang H."/>
            <person name="Wang N."/>
            <person name="Wu K."/>
            <person name="Yang C."/>
            <person name="Zhou Q."/>
            <person name="Liao X."/>
            <person name="Yang L."/>
            <person name="Hu Q."/>
            <person name="Zhang J."/>
            <person name="Meng L."/>
            <person name="Jin L."/>
            <person name="Tian Y."/>
            <person name="Lian J."/>
            <person name="Yang J."/>
            <person name="Miao G."/>
            <person name="Liu S."/>
            <person name="Liang Z."/>
            <person name="Yan F."/>
            <person name="Li Y."/>
            <person name="Sun B."/>
            <person name="Zhang H."/>
            <person name="Zhang J."/>
            <person name="Zhu Y."/>
            <person name="Du M."/>
            <person name="Zhao Y."/>
            <person name="Schartl M."/>
            <person name="Tang Q."/>
            <person name="Wang J."/>
        </authorList>
    </citation>
    <scope>NUCLEOTIDE SEQUENCE</scope>
</reference>
<evidence type="ECO:0000256" key="9">
    <source>
        <dbReference type="ARBA" id="ARBA00023125"/>
    </source>
</evidence>
<comment type="similarity">
    <text evidence="2">Belongs to the krueppel C2H2-type zinc-finger protein family.</text>
</comment>
<evidence type="ECO:0000256" key="12">
    <source>
        <dbReference type="PROSITE-ProRule" id="PRU00042"/>
    </source>
</evidence>
<evidence type="ECO:0000313" key="15">
    <source>
        <dbReference type="Proteomes" id="UP000265120"/>
    </source>
</evidence>
<accession>A0A3P8WEY2</accession>
<feature type="domain" description="C2H2-type" evidence="13">
    <location>
        <begin position="174"/>
        <end position="203"/>
    </location>
</feature>
<dbReference type="SMART" id="SM00355">
    <property type="entry name" value="ZnF_C2H2"/>
    <property type="match status" value="3"/>
</dbReference>
<evidence type="ECO:0000259" key="13">
    <source>
        <dbReference type="PROSITE" id="PS50157"/>
    </source>
</evidence>
<sequence length="245" mass="28487">MCKTISCLLPSDLEVKRACQLTEFLLEPTVDSYYAVETIYNEPDQKLEEENRPIPNSLRCELLLAFKNLWPFDPEFWDWKTLKRYCLGLMGEEASIVSSIDHLNDNEMRKTNNNFLGSNGGLCREVKVRLERCSTKLIEENICPVGNCRRSFKFFRNLLAHVKTHGDDREAKPYICIQLNCNASFLSNTELLAHRKIHSEFKAKCMFPDCGKIFSEAFKLYDHESHHYKTFTCNVVLNKLRGETI</sequence>